<evidence type="ECO:0000256" key="4">
    <source>
        <dbReference type="ARBA" id="ARBA00022840"/>
    </source>
</evidence>
<organism evidence="8 9">
    <name type="scientific">Pyxidicoccus parkwayensis</name>
    <dbReference type="NCBI Taxonomy" id="2813578"/>
    <lineage>
        <taxon>Bacteria</taxon>
        <taxon>Pseudomonadati</taxon>
        <taxon>Myxococcota</taxon>
        <taxon>Myxococcia</taxon>
        <taxon>Myxococcales</taxon>
        <taxon>Cystobacterineae</taxon>
        <taxon>Myxococcaceae</taxon>
        <taxon>Pyxidicoccus</taxon>
    </lineage>
</organism>
<dbReference type="GO" id="GO:0016301">
    <property type="term" value="F:kinase activity"/>
    <property type="evidence" value="ECO:0007669"/>
    <property type="project" value="UniProtKB-KW"/>
</dbReference>
<evidence type="ECO:0000256" key="1">
    <source>
        <dbReference type="ARBA" id="ARBA00022679"/>
    </source>
</evidence>
<dbReference type="EMBL" id="CP071090">
    <property type="protein sequence ID" value="QSQ20796.1"/>
    <property type="molecule type" value="Genomic_DNA"/>
</dbReference>
<keyword evidence="6" id="KW-0812">Transmembrane</keyword>
<feature type="transmembrane region" description="Helical" evidence="6">
    <location>
        <begin position="395"/>
        <end position="415"/>
    </location>
</feature>
<dbReference type="InterPro" id="IPR008266">
    <property type="entry name" value="Tyr_kinase_AS"/>
</dbReference>
<feature type="domain" description="Protein kinase" evidence="7">
    <location>
        <begin position="8"/>
        <end position="282"/>
    </location>
</feature>
<feature type="region of interest" description="Disordered" evidence="5">
    <location>
        <begin position="422"/>
        <end position="463"/>
    </location>
</feature>
<proteinExistence type="predicted"/>
<evidence type="ECO:0000256" key="3">
    <source>
        <dbReference type="ARBA" id="ARBA00022777"/>
    </source>
</evidence>
<dbReference type="SUPFAM" id="SSF56112">
    <property type="entry name" value="Protein kinase-like (PK-like)"/>
    <property type="match status" value="1"/>
</dbReference>
<dbReference type="InterPro" id="IPR000719">
    <property type="entry name" value="Prot_kinase_dom"/>
</dbReference>
<sequence>MAVPFGKYELLRKIASGGMGQVFLAREHGTGFERLVVLKLILPHLAEDDEFLSMFLDEAGLVARLTHPNLITILDLSEIEGRHCLAMEYVQGDDVRRLDKFTRAQGKSLPVGLILRIIADAAAGLHYAHQARDAQGKPLKLVHRDVSPQNILVGFDGGVKVIDFGVAKAATSSQNTATGVLKGKYPYMSPEQANGHSIDARSDLFALGVVMWELMTGKRLFKGESDMMTLRLVKDCQVPRPSQLNPRLPPGLDEIILKALAPTPDGRYADCGAFRLALEDYALNLRLPSSSAHLSAFLRELYAERIATESDPAKLDQLAEDADLDSRSNSSLSGVPGGPGAPPRSASSRAVPRSSQSPAPGTRSRQGLAAPAQPPRDKTRGTAALDRPEPRRVPWMPVAVAGAGLLVAGAALVFLRGPAQATTVQPPPQPVAVAKQPEHDKPAQVTAPPEKPRPVELPVISEPPGATVSVDGEPQGKTPWTLTLQPGTSSVEVTLALNGYEPVTRRVSATDGELNLALRPQPGKQGGTQGTKKPGGAGNGNLGIKTGR</sequence>
<accession>A0ABX7NQX4</accession>
<dbReference type="PANTHER" id="PTHR43289">
    <property type="entry name" value="MITOGEN-ACTIVATED PROTEIN KINASE KINASE KINASE 20-RELATED"/>
    <property type="match status" value="1"/>
</dbReference>
<dbReference type="Proteomes" id="UP000662747">
    <property type="component" value="Chromosome"/>
</dbReference>
<keyword evidence="1" id="KW-0808">Transferase</keyword>
<keyword evidence="6" id="KW-0472">Membrane</keyword>
<evidence type="ECO:0000256" key="2">
    <source>
        <dbReference type="ARBA" id="ARBA00022741"/>
    </source>
</evidence>
<reference evidence="8 9" key="1">
    <citation type="submission" date="2021-02" db="EMBL/GenBank/DDBJ databases">
        <title>De Novo genome assembly of isolated myxobacteria.</title>
        <authorList>
            <person name="Stevens D.C."/>
        </authorList>
    </citation>
    <scope>NUCLEOTIDE SEQUENCE [LARGE SCALE GENOMIC DNA]</scope>
    <source>
        <strain evidence="9">SCPEA02</strain>
    </source>
</reference>
<evidence type="ECO:0000313" key="9">
    <source>
        <dbReference type="Proteomes" id="UP000662747"/>
    </source>
</evidence>
<evidence type="ECO:0000313" key="8">
    <source>
        <dbReference type="EMBL" id="QSQ20796.1"/>
    </source>
</evidence>
<dbReference type="CDD" id="cd14014">
    <property type="entry name" value="STKc_PknB_like"/>
    <property type="match status" value="1"/>
</dbReference>
<feature type="region of interest" description="Disordered" evidence="5">
    <location>
        <begin position="511"/>
        <end position="548"/>
    </location>
</feature>
<feature type="compositionally biased region" description="Basic and acidic residues" evidence="5">
    <location>
        <begin position="375"/>
        <end position="390"/>
    </location>
</feature>
<dbReference type="Pfam" id="PF08308">
    <property type="entry name" value="PEGA"/>
    <property type="match status" value="1"/>
</dbReference>
<keyword evidence="3 8" id="KW-0418">Kinase</keyword>
<dbReference type="PANTHER" id="PTHR43289:SF6">
    <property type="entry name" value="SERINE_THREONINE-PROTEIN KINASE NEKL-3"/>
    <property type="match status" value="1"/>
</dbReference>
<keyword evidence="2" id="KW-0547">Nucleotide-binding</keyword>
<feature type="compositionally biased region" description="Gly residues" evidence="5">
    <location>
        <begin position="524"/>
        <end position="541"/>
    </location>
</feature>
<dbReference type="RefSeq" id="WP_206722376.1">
    <property type="nucleotide sequence ID" value="NZ_CP071090.1"/>
</dbReference>
<feature type="region of interest" description="Disordered" evidence="5">
    <location>
        <begin position="322"/>
        <end position="390"/>
    </location>
</feature>
<keyword evidence="4" id="KW-0067">ATP-binding</keyword>
<keyword evidence="6" id="KW-1133">Transmembrane helix</keyword>
<dbReference type="Pfam" id="PF00069">
    <property type="entry name" value="Pkinase"/>
    <property type="match status" value="1"/>
</dbReference>
<dbReference type="Gene3D" id="1.10.510.10">
    <property type="entry name" value="Transferase(Phosphotransferase) domain 1"/>
    <property type="match status" value="1"/>
</dbReference>
<name>A0ABX7NQX4_9BACT</name>
<evidence type="ECO:0000256" key="5">
    <source>
        <dbReference type="SAM" id="MobiDB-lite"/>
    </source>
</evidence>
<dbReference type="PROSITE" id="PS00109">
    <property type="entry name" value="PROTEIN_KINASE_TYR"/>
    <property type="match status" value="1"/>
</dbReference>
<dbReference type="PROSITE" id="PS50011">
    <property type="entry name" value="PROTEIN_KINASE_DOM"/>
    <property type="match status" value="1"/>
</dbReference>
<dbReference type="InterPro" id="IPR011009">
    <property type="entry name" value="Kinase-like_dom_sf"/>
</dbReference>
<dbReference type="Gene3D" id="3.30.200.20">
    <property type="entry name" value="Phosphorylase Kinase, domain 1"/>
    <property type="match status" value="1"/>
</dbReference>
<evidence type="ECO:0000259" key="7">
    <source>
        <dbReference type="PROSITE" id="PS50011"/>
    </source>
</evidence>
<feature type="compositionally biased region" description="Low complexity" evidence="5">
    <location>
        <begin position="343"/>
        <end position="360"/>
    </location>
</feature>
<evidence type="ECO:0000256" key="6">
    <source>
        <dbReference type="SAM" id="Phobius"/>
    </source>
</evidence>
<protein>
    <submittedName>
        <fullName evidence="8">Protein kinase</fullName>
    </submittedName>
</protein>
<keyword evidence="9" id="KW-1185">Reference proteome</keyword>
<dbReference type="InterPro" id="IPR013229">
    <property type="entry name" value="PEGA"/>
</dbReference>
<gene>
    <name evidence="8" type="ORF">JY651_37050</name>
</gene>